<dbReference type="GO" id="GO:0043709">
    <property type="term" value="P:cell adhesion involved in single-species biofilm formation"/>
    <property type="evidence" value="ECO:0007669"/>
    <property type="project" value="TreeGrafter"/>
</dbReference>
<dbReference type="GO" id="GO:0052621">
    <property type="term" value="F:diguanylate cyclase activity"/>
    <property type="evidence" value="ECO:0007669"/>
    <property type="project" value="UniProtKB-EC"/>
</dbReference>
<dbReference type="EMBL" id="RQET01000009">
    <property type="protein sequence ID" value="TGK09098.1"/>
    <property type="molecule type" value="Genomic_DNA"/>
</dbReference>
<dbReference type="Pfam" id="PF07696">
    <property type="entry name" value="7TMR-DISMED2"/>
    <property type="match status" value="1"/>
</dbReference>
<gene>
    <name evidence="5" type="ORF">EHO60_13015</name>
</gene>
<dbReference type="FunFam" id="3.30.70.270:FF:000001">
    <property type="entry name" value="Diguanylate cyclase domain protein"/>
    <property type="match status" value="1"/>
</dbReference>
<feature type="transmembrane region" description="Helical" evidence="3">
    <location>
        <begin position="203"/>
        <end position="225"/>
    </location>
</feature>
<comment type="catalytic activity">
    <reaction evidence="2">
        <text>2 GTP = 3',3'-c-di-GMP + 2 diphosphate</text>
        <dbReference type="Rhea" id="RHEA:24898"/>
        <dbReference type="ChEBI" id="CHEBI:33019"/>
        <dbReference type="ChEBI" id="CHEBI:37565"/>
        <dbReference type="ChEBI" id="CHEBI:58805"/>
        <dbReference type="EC" id="2.7.7.65"/>
    </reaction>
</comment>
<dbReference type="SMART" id="SM00267">
    <property type="entry name" value="GGDEF"/>
    <property type="match status" value="1"/>
</dbReference>
<dbReference type="SUPFAM" id="SSF55073">
    <property type="entry name" value="Nucleotide cyclase"/>
    <property type="match status" value="1"/>
</dbReference>
<feature type="transmembrane region" description="Helical" evidence="3">
    <location>
        <begin position="383"/>
        <end position="404"/>
    </location>
</feature>
<dbReference type="GO" id="GO:0005886">
    <property type="term" value="C:plasma membrane"/>
    <property type="evidence" value="ECO:0007669"/>
    <property type="project" value="TreeGrafter"/>
</dbReference>
<keyword evidence="3" id="KW-0812">Transmembrane</keyword>
<dbReference type="PANTHER" id="PTHR45138:SF9">
    <property type="entry name" value="DIGUANYLATE CYCLASE DGCM-RELATED"/>
    <property type="match status" value="1"/>
</dbReference>
<proteinExistence type="predicted"/>
<dbReference type="Pfam" id="PF00990">
    <property type="entry name" value="GGDEF"/>
    <property type="match status" value="1"/>
</dbReference>
<dbReference type="InterPro" id="IPR011623">
    <property type="entry name" value="7TMR_DISM_rcpt_extracell_dom1"/>
</dbReference>
<dbReference type="Gene3D" id="3.30.70.270">
    <property type="match status" value="1"/>
</dbReference>
<keyword evidence="3" id="KW-1133">Transmembrane helix</keyword>
<dbReference type="InterPro" id="IPR050469">
    <property type="entry name" value="Diguanylate_Cyclase"/>
</dbReference>
<evidence type="ECO:0000313" key="5">
    <source>
        <dbReference type="EMBL" id="TGK09098.1"/>
    </source>
</evidence>
<dbReference type="NCBIfam" id="TIGR00254">
    <property type="entry name" value="GGDEF"/>
    <property type="match status" value="1"/>
</dbReference>
<accession>A0A4R9GBE9</accession>
<evidence type="ECO:0000256" key="3">
    <source>
        <dbReference type="SAM" id="Phobius"/>
    </source>
</evidence>
<dbReference type="InterPro" id="IPR029787">
    <property type="entry name" value="Nucleotide_cyclase"/>
</dbReference>
<comment type="caution">
    <text evidence="5">The sequence shown here is derived from an EMBL/GenBank/DDBJ whole genome shotgun (WGS) entry which is preliminary data.</text>
</comment>
<feature type="domain" description="GGDEF" evidence="4">
    <location>
        <begin position="458"/>
        <end position="591"/>
    </location>
</feature>
<dbReference type="InterPro" id="IPR011622">
    <property type="entry name" value="7TMR_DISM_rcpt_extracell_dom2"/>
</dbReference>
<dbReference type="CDD" id="cd01949">
    <property type="entry name" value="GGDEF"/>
    <property type="match status" value="1"/>
</dbReference>
<dbReference type="PANTHER" id="PTHR45138">
    <property type="entry name" value="REGULATORY COMPONENTS OF SENSORY TRANSDUCTION SYSTEM"/>
    <property type="match status" value="1"/>
</dbReference>
<dbReference type="InterPro" id="IPR000160">
    <property type="entry name" value="GGDEF_dom"/>
</dbReference>
<evidence type="ECO:0000259" key="4">
    <source>
        <dbReference type="PROSITE" id="PS50887"/>
    </source>
</evidence>
<dbReference type="PROSITE" id="PS50887">
    <property type="entry name" value="GGDEF"/>
    <property type="match status" value="1"/>
</dbReference>
<feature type="transmembrane region" description="Helical" evidence="3">
    <location>
        <begin position="232"/>
        <end position="258"/>
    </location>
</feature>
<evidence type="ECO:0000256" key="1">
    <source>
        <dbReference type="ARBA" id="ARBA00012528"/>
    </source>
</evidence>
<feature type="transmembrane region" description="Helical" evidence="3">
    <location>
        <begin position="356"/>
        <end position="377"/>
    </location>
</feature>
<keyword evidence="6" id="KW-1185">Reference proteome</keyword>
<feature type="transmembrane region" description="Helical" evidence="3">
    <location>
        <begin position="12"/>
        <end position="30"/>
    </location>
</feature>
<dbReference type="Gene3D" id="2.60.40.2380">
    <property type="match status" value="1"/>
</dbReference>
<dbReference type="Proteomes" id="UP000298458">
    <property type="component" value="Unassembled WGS sequence"/>
</dbReference>
<keyword evidence="3" id="KW-0472">Membrane</keyword>
<reference evidence="5" key="1">
    <citation type="journal article" date="2019" name="PLoS Negl. Trop. Dis.">
        <title>Revisiting the worldwide diversity of Leptospira species in the environment.</title>
        <authorList>
            <person name="Vincent A.T."/>
            <person name="Schiettekatte O."/>
            <person name="Bourhy P."/>
            <person name="Veyrier F.J."/>
            <person name="Picardeau M."/>
        </authorList>
    </citation>
    <scope>NUCLEOTIDE SEQUENCE [LARGE SCALE GENOMIC DNA]</scope>
    <source>
        <strain evidence="5">SSW15</strain>
    </source>
</reference>
<sequence length="591" mass="67563">MRECLSKFYRFLISGPVFLAVFLIFVGQTYPKSLGPTSAKTLQLDSGSPEEIRLFDEISFMRDSLGSLSSNEVIGGELDSAFRKNADKISNFGYDSNPYWFKFRAQVEEPISEERYLRIEYPHLDKIDLYWKDSLGREGEFHTGNLTPFKERPVKDRYFVFPIPLEDKAEVEVYFRVESEGSLTIPISLITRSKWEESFRISLVLNGIFFGALGVMVFYNFFLFLGIREKAYLYYTIVVFSFVLFTLISSGYGFWLLFSDFPKWGNYAFAGITPISMFFLILFSQEYLQTRNSHPRLHLLSKLLAGVWVLSLCAAPFFPLHKLLPIIAVLSILGILLLLFVSVLRALKNDRRAKIFLAAWILGLAGIIMFSLNRLGLWESEPIASGALKLGLLSNVVLLSLGLVDRINTFRKEKEEYKEKADQLLELSLLDPLTGVANRRFFDQELDREWNRSLRTERPLSLLMIDVDYFKSYNDTYGHLKGDEILERVALALKDCLNRSSDMISRYGGEEFGVILPDTPVEGAIVVALDMLQTVEDMQIVHEKSPFSRVTVSIGVSSNLDREIHSPQELLGAADKNLYDAKSFGRNHIRH</sequence>
<dbReference type="EC" id="2.7.7.65" evidence="1"/>
<dbReference type="GO" id="GO:1902201">
    <property type="term" value="P:negative regulation of bacterial-type flagellum-dependent cell motility"/>
    <property type="evidence" value="ECO:0007669"/>
    <property type="project" value="TreeGrafter"/>
</dbReference>
<evidence type="ECO:0000313" key="6">
    <source>
        <dbReference type="Proteomes" id="UP000298458"/>
    </source>
</evidence>
<name>A0A4R9GBE9_9LEPT</name>
<feature type="transmembrane region" description="Helical" evidence="3">
    <location>
        <begin position="264"/>
        <end position="283"/>
    </location>
</feature>
<protein>
    <recommendedName>
        <fullName evidence="1">diguanylate cyclase</fullName>
        <ecNumber evidence="1">2.7.7.65</ecNumber>
    </recommendedName>
</protein>
<dbReference type="Pfam" id="PF07695">
    <property type="entry name" value="7TMR-DISM_7TM"/>
    <property type="match status" value="1"/>
</dbReference>
<dbReference type="AlphaFoldDB" id="A0A4R9GBE9"/>
<dbReference type="OrthoDB" id="9805474at2"/>
<dbReference type="InterPro" id="IPR043128">
    <property type="entry name" value="Rev_trsase/Diguanyl_cyclase"/>
</dbReference>
<evidence type="ECO:0000256" key="2">
    <source>
        <dbReference type="ARBA" id="ARBA00034247"/>
    </source>
</evidence>
<feature type="transmembrane region" description="Helical" evidence="3">
    <location>
        <begin position="326"/>
        <end position="344"/>
    </location>
</feature>
<feature type="transmembrane region" description="Helical" evidence="3">
    <location>
        <begin position="303"/>
        <end position="320"/>
    </location>
</feature>
<organism evidence="5 6">
    <name type="scientific">Leptospira fletcheri</name>
    <dbReference type="NCBI Taxonomy" id="2484981"/>
    <lineage>
        <taxon>Bacteria</taxon>
        <taxon>Pseudomonadati</taxon>
        <taxon>Spirochaetota</taxon>
        <taxon>Spirochaetia</taxon>
        <taxon>Leptospirales</taxon>
        <taxon>Leptospiraceae</taxon>
        <taxon>Leptospira</taxon>
    </lineage>
</organism>